<sequence>MPNVSSPEENWNFSSSEEIIKPHPLDVKYPHICFNCKRGLKFEELFHANKREINQGLIAGHHYSDLLKFDMPLYRSLKKLWRSQVVEFYCCKCFTDKKILDNYFHKSANEFFCT</sequence>
<gene>
    <name evidence="1" type="ORF">LCGC14_1691830</name>
</gene>
<protein>
    <submittedName>
        <fullName evidence="1">Uncharacterized protein</fullName>
    </submittedName>
</protein>
<reference evidence="1" key="1">
    <citation type="journal article" date="2015" name="Nature">
        <title>Complex archaea that bridge the gap between prokaryotes and eukaryotes.</title>
        <authorList>
            <person name="Spang A."/>
            <person name="Saw J.H."/>
            <person name="Jorgensen S.L."/>
            <person name="Zaremba-Niedzwiedzka K."/>
            <person name="Martijn J."/>
            <person name="Lind A.E."/>
            <person name="van Eijk R."/>
            <person name="Schleper C."/>
            <person name="Guy L."/>
            <person name="Ettema T.J."/>
        </authorList>
    </citation>
    <scope>NUCLEOTIDE SEQUENCE</scope>
</reference>
<proteinExistence type="predicted"/>
<accession>A0A0F9HKI4</accession>
<evidence type="ECO:0000313" key="1">
    <source>
        <dbReference type="EMBL" id="KKM15856.1"/>
    </source>
</evidence>
<dbReference type="EMBL" id="LAZR01014809">
    <property type="protein sequence ID" value="KKM15856.1"/>
    <property type="molecule type" value="Genomic_DNA"/>
</dbReference>
<name>A0A0F9HKI4_9ZZZZ</name>
<comment type="caution">
    <text evidence="1">The sequence shown here is derived from an EMBL/GenBank/DDBJ whole genome shotgun (WGS) entry which is preliminary data.</text>
</comment>
<dbReference type="AlphaFoldDB" id="A0A0F9HKI4"/>
<organism evidence="1">
    <name type="scientific">marine sediment metagenome</name>
    <dbReference type="NCBI Taxonomy" id="412755"/>
    <lineage>
        <taxon>unclassified sequences</taxon>
        <taxon>metagenomes</taxon>
        <taxon>ecological metagenomes</taxon>
    </lineage>
</organism>